<gene>
    <name evidence="2" type="ORF">EVAR_93659_1</name>
</gene>
<feature type="region of interest" description="Disordered" evidence="1">
    <location>
        <begin position="100"/>
        <end position="120"/>
    </location>
</feature>
<organism evidence="2 3">
    <name type="scientific">Eumeta variegata</name>
    <name type="common">Bagworm moth</name>
    <name type="synonym">Eumeta japonica</name>
    <dbReference type="NCBI Taxonomy" id="151549"/>
    <lineage>
        <taxon>Eukaryota</taxon>
        <taxon>Metazoa</taxon>
        <taxon>Ecdysozoa</taxon>
        <taxon>Arthropoda</taxon>
        <taxon>Hexapoda</taxon>
        <taxon>Insecta</taxon>
        <taxon>Pterygota</taxon>
        <taxon>Neoptera</taxon>
        <taxon>Endopterygota</taxon>
        <taxon>Lepidoptera</taxon>
        <taxon>Glossata</taxon>
        <taxon>Ditrysia</taxon>
        <taxon>Tineoidea</taxon>
        <taxon>Psychidae</taxon>
        <taxon>Oiketicinae</taxon>
        <taxon>Eumeta</taxon>
    </lineage>
</organism>
<reference evidence="2 3" key="1">
    <citation type="journal article" date="2019" name="Commun. Biol.">
        <title>The bagworm genome reveals a unique fibroin gene that provides high tensile strength.</title>
        <authorList>
            <person name="Kono N."/>
            <person name="Nakamura H."/>
            <person name="Ohtoshi R."/>
            <person name="Tomita M."/>
            <person name="Numata K."/>
            <person name="Arakawa K."/>
        </authorList>
    </citation>
    <scope>NUCLEOTIDE SEQUENCE [LARGE SCALE GENOMIC DNA]</scope>
</reference>
<accession>A0A4C1TQN0</accession>
<feature type="compositionally biased region" description="Basic residues" evidence="1">
    <location>
        <begin position="110"/>
        <end position="120"/>
    </location>
</feature>
<dbReference type="EMBL" id="BGZK01000078">
    <property type="protein sequence ID" value="GBP16292.1"/>
    <property type="molecule type" value="Genomic_DNA"/>
</dbReference>
<sequence>MTLKTTTVIVRSWVVHAFPFWSQVRDGGLICCLMPRRLLVGDTTPMDPVVMAPFQGSNSWSFSDSAGDPEEVSVVSPSSSSIVTDSSRSMMKWWVTALSGPKKLDDGKPRRSRKLRRSLT</sequence>
<evidence type="ECO:0000313" key="2">
    <source>
        <dbReference type="EMBL" id="GBP16292.1"/>
    </source>
</evidence>
<keyword evidence="3" id="KW-1185">Reference proteome</keyword>
<dbReference type="Proteomes" id="UP000299102">
    <property type="component" value="Unassembled WGS sequence"/>
</dbReference>
<comment type="caution">
    <text evidence="2">The sequence shown here is derived from an EMBL/GenBank/DDBJ whole genome shotgun (WGS) entry which is preliminary data.</text>
</comment>
<protein>
    <submittedName>
        <fullName evidence="2">Uncharacterized protein</fullName>
    </submittedName>
</protein>
<evidence type="ECO:0000313" key="3">
    <source>
        <dbReference type="Proteomes" id="UP000299102"/>
    </source>
</evidence>
<evidence type="ECO:0000256" key="1">
    <source>
        <dbReference type="SAM" id="MobiDB-lite"/>
    </source>
</evidence>
<name>A0A4C1TQN0_EUMVA</name>
<proteinExistence type="predicted"/>
<dbReference type="AlphaFoldDB" id="A0A4C1TQN0"/>